<dbReference type="PROSITE" id="PS50887">
    <property type="entry name" value="GGDEF"/>
    <property type="match status" value="1"/>
</dbReference>
<dbReference type="InterPro" id="IPR000700">
    <property type="entry name" value="PAS-assoc_C"/>
</dbReference>
<dbReference type="SMART" id="SM00086">
    <property type="entry name" value="PAC"/>
    <property type="match status" value="1"/>
</dbReference>
<feature type="domain" description="GGDEF" evidence="5">
    <location>
        <begin position="251"/>
        <end position="386"/>
    </location>
</feature>
<dbReference type="PANTHER" id="PTHR44757:SF2">
    <property type="entry name" value="BIOFILM ARCHITECTURE MAINTENANCE PROTEIN MBAA"/>
    <property type="match status" value="1"/>
</dbReference>
<dbReference type="Pfam" id="PF00563">
    <property type="entry name" value="EAL"/>
    <property type="match status" value="1"/>
</dbReference>
<dbReference type="CDD" id="cd01949">
    <property type="entry name" value="GGDEF"/>
    <property type="match status" value="1"/>
</dbReference>
<accession>A0A6N1X1P8</accession>
<feature type="domain" description="EAL" evidence="4">
    <location>
        <begin position="395"/>
        <end position="649"/>
    </location>
</feature>
<dbReference type="SMART" id="SM00052">
    <property type="entry name" value="EAL"/>
    <property type="match status" value="1"/>
</dbReference>
<dbReference type="RefSeq" id="WP_175502595.1">
    <property type="nucleotide sequence ID" value="NZ_CP054840.1"/>
</dbReference>
<dbReference type="InterPro" id="IPR001610">
    <property type="entry name" value="PAC"/>
</dbReference>
<keyword evidence="7" id="KW-1185">Reference proteome</keyword>
<dbReference type="SUPFAM" id="SSF141868">
    <property type="entry name" value="EAL domain-like"/>
    <property type="match status" value="1"/>
</dbReference>
<evidence type="ECO:0000259" key="4">
    <source>
        <dbReference type="PROSITE" id="PS50883"/>
    </source>
</evidence>
<organism evidence="6 7">
    <name type="scientific">Comamonas antarctica</name>
    <dbReference type="NCBI Taxonomy" id="2743470"/>
    <lineage>
        <taxon>Bacteria</taxon>
        <taxon>Pseudomonadati</taxon>
        <taxon>Pseudomonadota</taxon>
        <taxon>Betaproteobacteria</taxon>
        <taxon>Burkholderiales</taxon>
        <taxon>Comamonadaceae</taxon>
        <taxon>Comamonas</taxon>
    </lineage>
</organism>
<dbReference type="KEGG" id="aant:HUK68_01450"/>
<dbReference type="InterPro" id="IPR000014">
    <property type="entry name" value="PAS"/>
</dbReference>
<dbReference type="InterPro" id="IPR035919">
    <property type="entry name" value="EAL_sf"/>
</dbReference>
<evidence type="ECO:0000313" key="7">
    <source>
        <dbReference type="Proteomes" id="UP000509579"/>
    </source>
</evidence>
<sequence>MHKKGTAAPAWPYWILALYTLTALVWLAGSESLLLHWTQDPAQIARWKDWQGYVSILLNALMGGWLLQRLLRSEAVRRAALERRALRRRAENARQRLAATVVDNTIEGVVVTDANSVILSVNAAFTRVLGYTEQEMLGQTPRMFKSGRHGQDFYDAMWDSMRRTGHWQGEIWNRRKNGEVFPERMSLSAVYDSTDRITHYVCMFTDITAEKAQQKRLEYLARKDPLTGLDNRAWFVERLEEALAASTAESRKLAVLLININRLRDFNDSYGHAVGDQVLCHVATRVQAALRPGDLIGRMTGDEIAVAARDLGNEVDAAQLAQRLIAAAAEPWHLPDGMEMRASVSIGMSLYPHHAATAEALLQGAHSAVYVAKQHSGADAWCFFQEDMTQAARERLELEARLRQALGEGHLQLYYQPQVDIATGRLTGAEALLRWLDPVEGLISPARFIPIAESSGVIGPMGEWVIRETCAQGRRWRDLGLPEITLAVNVSLHQFLLTDIVGCTQAALADADFPAALFELEITESALAQQPEEALQVLRRLSSLGLRLAIDDFGTGYSSLAHLKRFPIDVLKIDQGFIRDIPQSADDMAISAAVIAMGHSMGLTVLAEGVETAAQLDFLRARGCDHFQGYFCSRPLPADAFEQLLRDSRDRPLVALAPAGSDAA</sequence>
<feature type="transmembrane region" description="Helical" evidence="1">
    <location>
        <begin position="12"/>
        <end position="30"/>
    </location>
</feature>
<proteinExistence type="predicted"/>
<dbReference type="NCBIfam" id="TIGR00229">
    <property type="entry name" value="sensory_box"/>
    <property type="match status" value="1"/>
</dbReference>
<dbReference type="Gene3D" id="3.30.70.270">
    <property type="match status" value="1"/>
</dbReference>
<dbReference type="Proteomes" id="UP000509579">
    <property type="component" value="Chromosome"/>
</dbReference>
<dbReference type="InterPro" id="IPR029787">
    <property type="entry name" value="Nucleotide_cyclase"/>
</dbReference>
<dbReference type="PANTHER" id="PTHR44757">
    <property type="entry name" value="DIGUANYLATE CYCLASE DGCP"/>
    <property type="match status" value="1"/>
</dbReference>
<evidence type="ECO:0000259" key="5">
    <source>
        <dbReference type="PROSITE" id="PS50887"/>
    </source>
</evidence>
<keyword evidence="1" id="KW-0812">Transmembrane</keyword>
<dbReference type="SMART" id="SM00267">
    <property type="entry name" value="GGDEF"/>
    <property type="match status" value="1"/>
</dbReference>
<dbReference type="SMART" id="SM00091">
    <property type="entry name" value="PAS"/>
    <property type="match status" value="1"/>
</dbReference>
<dbReference type="Pfam" id="PF13426">
    <property type="entry name" value="PAS_9"/>
    <property type="match status" value="1"/>
</dbReference>
<dbReference type="EMBL" id="CP054840">
    <property type="protein sequence ID" value="QKV51665.1"/>
    <property type="molecule type" value="Genomic_DNA"/>
</dbReference>
<dbReference type="InterPro" id="IPR043128">
    <property type="entry name" value="Rev_trsase/Diguanyl_cyclase"/>
</dbReference>
<gene>
    <name evidence="6" type="ORF">HUK68_01450</name>
</gene>
<dbReference type="CDD" id="cd00130">
    <property type="entry name" value="PAS"/>
    <property type="match status" value="1"/>
</dbReference>
<dbReference type="PROSITE" id="PS50883">
    <property type="entry name" value="EAL"/>
    <property type="match status" value="1"/>
</dbReference>
<dbReference type="CDD" id="cd01948">
    <property type="entry name" value="EAL"/>
    <property type="match status" value="1"/>
</dbReference>
<dbReference type="InterPro" id="IPR000160">
    <property type="entry name" value="GGDEF_dom"/>
</dbReference>
<keyword evidence="1" id="KW-1133">Transmembrane helix</keyword>
<dbReference type="NCBIfam" id="TIGR00254">
    <property type="entry name" value="GGDEF"/>
    <property type="match status" value="1"/>
</dbReference>
<evidence type="ECO:0000259" key="2">
    <source>
        <dbReference type="PROSITE" id="PS50112"/>
    </source>
</evidence>
<dbReference type="Gene3D" id="3.30.450.20">
    <property type="entry name" value="PAS domain"/>
    <property type="match status" value="1"/>
</dbReference>
<evidence type="ECO:0000256" key="1">
    <source>
        <dbReference type="SAM" id="Phobius"/>
    </source>
</evidence>
<feature type="domain" description="PAC" evidence="3">
    <location>
        <begin position="167"/>
        <end position="219"/>
    </location>
</feature>
<reference evidence="6 7" key="1">
    <citation type="submission" date="2020-06" db="EMBL/GenBank/DDBJ databases">
        <title>Acidovorax antarctica sp. nov., isolated from Corinth ice sheet soil, Antarctic Fields Peninsula.</title>
        <authorList>
            <person name="Xu Q."/>
            <person name="Peng F."/>
        </authorList>
    </citation>
    <scope>NUCLEOTIDE SEQUENCE [LARGE SCALE GENOMIC DNA]</scope>
    <source>
        <strain evidence="6 7">16-35-5</strain>
    </source>
</reference>
<feature type="transmembrane region" description="Helical" evidence="1">
    <location>
        <begin position="50"/>
        <end position="68"/>
    </location>
</feature>
<dbReference type="Pfam" id="PF00990">
    <property type="entry name" value="GGDEF"/>
    <property type="match status" value="1"/>
</dbReference>
<dbReference type="FunFam" id="3.20.20.450:FF:000001">
    <property type="entry name" value="Cyclic di-GMP phosphodiesterase yahA"/>
    <property type="match status" value="1"/>
</dbReference>
<dbReference type="InterPro" id="IPR035965">
    <property type="entry name" value="PAS-like_dom_sf"/>
</dbReference>
<dbReference type="SUPFAM" id="SSF55785">
    <property type="entry name" value="PYP-like sensor domain (PAS domain)"/>
    <property type="match status" value="1"/>
</dbReference>
<dbReference type="InterPro" id="IPR052155">
    <property type="entry name" value="Biofilm_reg_signaling"/>
</dbReference>
<dbReference type="Gene3D" id="3.20.20.450">
    <property type="entry name" value="EAL domain"/>
    <property type="match status" value="1"/>
</dbReference>
<dbReference type="PROSITE" id="PS50112">
    <property type="entry name" value="PAS"/>
    <property type="match status" value="1"/>
</dbReference>
<evidence type="ECO:0000259" key="3">
    <source>
        <dbReference type="PROSITE" id="PS50113"/>
    </source>
</evidence>
<dbReference type="InterPro" id="IPR001633">
    <property type="entry name" value="EAL_dom"/>
</dbReference>
<feature type="domain" description="PAS" evidence="2">
    <location>
        <begin position="94"/>
        <end position="140"/>
    </location>
</feature>
<dbReference type="PROSITE" id="PS50113">
    <property type="entry name" value="PAC"/>
    <property type="match status" value="1"/>
</dbReference>
<evidence type="ECO:0000313" key="6">
    <source>
        <dbReference type="EMBL" id="QKV51665.1"/>
    </source>
</evidence>
<name>A0A6N1X1P8_9BURK</name>
<keyword evidence="1" id="KW-0472">Membrane</keyword>
<dbReference type="AlphaFoldDB" id="A0A6N1X1P8"/>
<dbReference type="SUPFAM" id="SSF55073">
    <property type="entry name" value="Nucleotide cyclase"/>
    <property type="match status" value="1"/>
</dbReference>
<protein>
    <submittedName>
        <fullName evidence="6">EAL domain-containing protein</fullName>
    </submittedName>
</protein>